<dbReference type="SMART" id="SM00694">
    <property type="entry name" value="DysFC"/>
    <property type="match status" value="1"/>
</dbReference>
<comment type="caution">
    <text evidence="3">The sequence shown here is derived from an EMBL/GenBank/DDBJ whole genome shotgun (WGS) entry which is preliminary data.</text>
</comment>
<feature type="region of interest" description="Disordered" evidence="1">
    <location>
        <begin position="318"/>
        <end position="338"/>
    </location>
</feature>
<dbReference type="GO" id="GO:0005778">
    <property type="term" value="C:peroxisomal membrane"/>
    <property type="evidence" value="ECO:0007669"/>
    <property type="project" value="UniProtKB-ARBA"/>
</dbReference>
<feature type="compositionally biased region" description="Low complexity" evidence="1">
    <location>
        <begin position="1"/>
        <end position="11"/>
    </location>
</feature>
<dbReference type="InterPro" id="IPR010482">
    <property type="entry name" value="TECPR1-like_DysF"/>
</dbReference>
<dbReference type="Pfam" id="PF06398">
    <property type="entry name" value="Pex24p"/>
    <property type="match status" value="1"/>
</dbReference>
<dbReference type="EMBL" id="JAAAUY010000083">
    <property type="protein sequence ID" value="KAF9335843.1"/>
    <property type="molecule type" value="Genomic_DNA"/>
</dbReference>
<evidence type="ECO:0000256" key="1">
    <source>
        <dbReference type="SAM" id="MobiDB-lite"/>
    </source>
</evidence>
<feature type="compositionally biased region" description="Polar residues" evidence="1">
    <location>
        <begin position="125"/>
        <end position="134"/>
    </location>
</feature>
<dbReference type="InterPro" id="IPR006614">
    <property type="entry name" value="Peroxin/Ferlin"/>
</dbReference>
<dbReference type="GO" id="GO:0007031">
    <property type="term" value="P:peroxisome organization"/>
    <property type="evidence" value="ECO:0007669"/>
    <property type="project" value="UniProtKB-ARBA"/>
</dbReference>
<dbReference type="AlphaFoldDB" id="A0A9P5VPR3"/>
<feature type="compositionally biased region" description="Basic and acidic residues" evidence="1">
    <location>
        <begin position="56"/>
        <end position="69"/>
    </location>
</feature>
<feature type="domain" description="Peroxin/Ferlin" evidence="2">
    <location>
        <begin position="276"/>
        <end position="311"/>
    </location>
</feature>
<accession>A0A9P5VPR3</accession>
<organism evidence="3 4">
    <name type="scientific">Podila minutissima</name>
    <dbReference type="NCBI Taxonomy" id="64525"/>
    <lineage>
        <taxon>Eukaryota</taxon>
        <taxon>Fungi</taxon>
        <taxon>Fungi incertae sedis</taxon>
        <taxon>Mucoromycota</taxon>
        <taxon>Mortierellomycotina</taxon>
        <taxon>Mortierellomycetes</taxon>
        <taxon>Mortierellales</taxon>
        <taxon>Mortierellaceae</taxon>
        <taxon>Podila</taxon>
    </lineage>
</organism>
<name>A0A9P5VPR3_9FUNG</name>
<proteinExistence type="predicted"/>
<evidence type="ECO:0000259" key="2">
    <source>
        <dbReference type="SMART" id="SM00694"/>
    </source>
</evidence>
<gene>
    <name evidence="3" type="ORF">BG006_010464</name>
</gene>
<evidence type="ECO:0000313" key="4">
    <source>
        <dbReference type="Proteomes" id="UP000696485"/>
    </source>
</evidence>
<dbReference type="Proteomes" id="UP000696485">
    <property type="component" value="Unassembled WGS sequence"/>
</dbReference>
<keyword evidence="4" id="KW-1185">Reference proteome</keyword>
<feature type="region of interest" description="Disordered" evidence="1">
    <location>
        <begin position="1"/>
        <end position="148"/>
    </location>
</feature>
<reference evidence="3" key="1">
    <citation type="journal article" date="2020" name="Fungal Divers.">
        <title>Resolving the Mortierellaceae phylogeny through synthesis of multi-gene phylogenetics and phylogenomics.</title>
        <authorList>
            <person name="Vandepol N."/>
            <person name="Liber J."/>
            <person name="Desiro A."/>
            <person name="Na H."/>
            <person name="Kennedy M."/>
            <person name="Barry K."/>
            <person name="Grigoriev I.V."/>
            <person name="Miller A.N."/>
            <person name="O'Donnell K."/>
            <person name="Stajich J.E."/>
            <person name="Bonito G."/>
        </authorList>
    </citation>
    <scope>NUCLEOTIDE SEQUENCE</scope>
    <source>
        <strain evidence="3">NVP1</strain>
    </source>
</reference>
<protein>
    <recommendedName>
        <fullName evidence="2">Peroxin/Ferlin domain-containing protein</fullName>
    </recommendedName>
</protein>
<sequence length="433" mass="49397">MNTTTTNTARTTHIHKDVPTEVAPSTSLPFRTDSERTPSESPEPTVMDIQQLSAEEAQREAERAAEKINRKIKPLSKFKEMRQSITNTSSEDDEDNKGKRKGKDIESNDSPPSEIVLSIDGTETPPIQETTSASGEAPIDPSHQPSEASISRLVYNKSKKSPKQPKSKLIEIEPARLVDAQCARGDRRFFQLPSDPPPEGDFVYEFLYQHQRGAFFLGTPKFSSKSLLPVDPDEWTNSRWETSAMDVTDFELPDPSWEWVHRSWLVDMTGDVDEDGWEYAMTFHGSPWHGNYEIFRSFARRRRWLRLRKRKPSPFPQVLEEEGRECSKGSKNGMLAPSKPAESVDLYKILKKARSDREKLAYTAQYVVRYPGDFEDLEARLDKYLNLLDYESSRREFLSLLAAYGRTKAVLEGTSNLGYYSDLKVIQQKVGKS</sequence>
<evidence type="ECO:0000313" key="3">
    <source>
        <dbReference type="EMBL" id="KAF9335843.1"/>
    </source>
</evidence>